<dbReference type="Proteomes" id="UP000008037">
    <property type="component" value="Chromosome"/>
</dbReference>
<reference evidence="1 2" key="1">
    <citation type="journal article" date="2012" name="Environ. Microbiol.">
        <title>The genome of the ammonia-oxidizing Candidatus Nitrososphaera gargensis: insights into metabolic versatility and environmental adaptations.</title>
        <authorList>
            <person name="Spang A."/>
            <person name="Poehlein A."/>
            <person name="Offre P."/>
            <person name="Zumbragel S."/>
            <person name="Haider S."/>
            <person name="Rychlik N."/>
            <person name="Nowka B."/>
            <person name="Schmeisser C."/>
            <person name="Lebedeva E.V."/>
            <person name="Rattei T."/>
            <person name="Bohm C."/>
            <person name="Schmid M."/>
            <person name="Galushko A."/>
            <person name="Hatzenpichler R."/>
            <person name="Weinmaier T."/>
            <person name="Daniel R."/>
            <person name="Schleper C."/>
            <person name="Spieck E."/>
            <person name="Streit W."/>
            <person name="Wagner M."/>
        </authorList>
    </citation>
    <scope>NUCLEOTIDE SEQUENCE [LARGE SCALE GENOMIC DNA]</scope>
    <source>
        <strain evidence="2">Ga9.2</strain>
    </source>
</reference>
<dbReference type="InParanoid" id="K0IMR5"/>
<accession>K0IMR5</accession>
<proteinExistence type="predicted"/>
<sequence length="142" mass="15579">MLLLPKFLFRGAIQICIALMADSKSNSNNLYAHLVANSLFTPRQLSIISKRLQGGGRAQDISSGAYYRQVKQCRDKVNAVLYSMILLQSTGVVQPETLSAIGRLAEQLSVIFASESSDVASRLSVDDVISVMDQLVKRMSKL</sequence>
<name>K0IMR5_NITGG</name>
<organism evidence="1 2">
    <name type="scientific">Nitrososphaera gargensis (strain Ga9.2)</name>
    <dbReference type="NCBI Taxonomy" id="1237085"/>
    <lineage>
        <taxon>Archaea</taxon>
        <taxon>Nitrososphaerota</taxon>
        <taxon>Nitrososphaeria</taxon>
        <taxon>Nitrososphaerales</taxon>
        <taxon>Nitrososphaeraceae</taxon>
        <taxon>Nitrososphaera</taxon>
    </lineage>
</organism>
<dbReference type="KEGG" id="nga:Ngar_c35990"/>
<dbReference type="BioCyc" id="CNIT1237085:G1324-3600-MONOMER"/>
<evidence type="ECO:0000313" key="2">
    <source>
        <dbReference type="Proteomes" id="UP000008037"/>
    </source>
</evidence>
<evidence type="ECO:0000313" key="1">
    <source>
        <dbReference type="EMBL" id="AFU60512.1"/>
    </source>
</evidence>
<dbReference type="EMBL" id="CP002408">
    <property type="protein sequence ID" value="AFU60512.1"/>
    <property type="molecule type" value="Genomic_DNA"/>
</dbReference>
<protein>
    <submittedName>
        <fullName evidence="1">Uncharacterized protein</fullName>
    </submittedName>
</protein>
<gene>
    <name evidence="1" type="ordered locus">Ngar_c35990</name>
</gene>
<dbReference type="AlphaFoldDB" id="K0IMR5"/>
<dbReference type="HOGENOM" id="CLU_2044521_0_0_2"/>
<dbReference type="STRING" id="1237085.Ngar_c35990"/>
<keyword evidence="2" id="KW-1185">Reference proteome</keyword>